<dbReference type="SMART" id="SM00086">
    <property type="entry name" value="PAC"/>
    <property type="match status" value="1"/>
</dbReference>
<dbReference type="InterPro" id="IPR035965">
    <property type="entry name" value="PAS-like_dom_sf"/>
</dbReference>
<organism evidence="3 4">
    <name type="scientific">Actinacidiphila rubida</name>
    <dbReference type="NCBI Taxonomy" id="310780"/>
    <lineage>
        <taxon>Bacteria</taxon>
        <taxon>Bacillati</taxon>
        <taxon>Actinomycetota</taxon>
        <taxon>Actinomycetes</taxon>
        <taxon>Kitasatosporales</taxon>
        <taxon>Streptomycetaceae</taxon>
        <taxon>Actinacidiphila</taxon>
    </lineage>
</organism>
<feature type="compositionally biased region" description="Low complexity" evidence="1">
    <location>
        <begin position="155"/>
        <end position="181"/>
    </location>
</feature>
<gene>
    <name evidence="3" type="ORF">SAMN05216267_10618</name>
</gene>
<dbReference type="Proteomes" id="UP000181951">
    <property type="component" value="Unassembled WGS sequence"/>
</dbReference>
<dbReference type="Gene3D" id="2.10.70.100">
    <property type="match status" value="1"/>
</dbReference>
<dbReference type="InterPro" id="IPR001610">
    <property type="entry name" value="PAC"/>
</dbReference>
<dbReference type="Pfam" id="PF08447">
    <property type="entry name" value="PAS_3"/>
    <property type="match status" value="1"/>
</dbReference>
<proteinExistence type="predicted"/>
<accession>A0A1H8TYL5</accession>
<dbReference type="EMBL" id="FODD01000061">
    <property type="protein sequence ID" value="SEO96122.1"/>
    <property type="molecule type" value="Genomic_DNA"/>
</dbReference>
<dbReference type="AlphaFoldDB" id="A0A1H8TYL5"/>
<evidence type="ECO:0000313" key="4">
    <source>
        <dbReference type="Proteomes" id="UP000181951"/>
    </source>
</evidence>
<feature type="domain" description="PAC" evidence="2">
    <location>
        <begin position="104"/>
        <end position="156"/>
    </location>
</feature>
<dbReference type="InterPro" id="IPR000014">
    <property type="entry name" value="PAS"/>
</dbReference>
<dbReference type="CDD" id="cd00130">
    <property type="entry name" value="PAS"/>
    <property type="match status" value="1"/>
</dbReference>
<dbReference type="PROSITE" id="PS50113">
    <property type="entry name" value="PAC"/>
    <property type="match status" value="1"/>
</dbReference>
<keyword evidence="4" id="KW-1185">Reference proteome</keyword>
<feature type="region of interest" description="Disordered" evidence="1">
    <location>
        <begin position="1"/>
        <end position="32"/>
    </location>
</feature>
<evidence type="ECO:0000313" key="3">
    <source>
        <dbReference type="EMBL" id="SEO96122.1"/>
    </source>
</evidence>
<evidence type="ECO:0000256" key="1">
    <source>
        <dbReference type="SAM" id="MobiDB-lite"/>
    </source>
</evidence>
<dbReference type="InterPro" id="IPR013655">
    <property type="entry name" value="PAS_fold_3"/>
</dbReference>
<evidence type="ECO:0000259" key="2">
    <source>
        <dbReference type="PROSITE" id="PS50113"/>
    </source>
</evidence>
<sequence length="247" mass="26074">MTAPRRQAPGGYDPRVGPPASRRRVPPPEIGPGERLAINGMGSFDWDLDQGTFDLDEIGLEVFDLRPEEFDGRPDSLVMRVTPEEGARLDIALRKALHSGHRSYGGYFQVTRRDGVKQWTHTQGTILRDEAGTARRVVGIVRDATEELEQTPGIPGSAESAEPGAEADPAGAGPGTRGARPSLSAYVRRTTDALSHTVTVDDVCAVLAGAGALDRFGADGLVLALAEGGALRIGAVGGEPVVAFDEL</sequence>
<feature type="region of interest" description="Disordered" evidence="1">
    <location>
        <begin position="146"/>
        <end position="181"/>
    </location>
</feature>
<dbReference type="STRING" id="310780.SAMN05216267_10618"/>
<dbReference type="NCBIfam" id="TIGR00229">
    <property type="entry name" value="sensory_box"/>
    <property type="match status" value="1"/>
</dbReference>
<dbReference type="InterPro" id="IPR000700">
    <property type="entry name" value="PAS-assoc_C"/>
</dbReference>
<protein>
    <submittedName>
        <fullName evidence="3">PAS domain S-box-containing protein</fullName>
    </submittedName>
</protein>
<dbReference type="SUPFAM" id="SSF55785">
    <property type="entry name" value="PYP-like sensor domain (PAS domain)"/>
    <property type="match status" value="1"/>
</dbReference>
<reference evidence="3 4" key="1">
    <citation type="submission" date="2016-10" db="EMBL/GenBank/DDBJ databases">
        <authorList>
            <person name="de Groot N.N."/>
        </authorList>
    </citation>
    <scope>NUCLEOTIDE SEQUENCE [LARGE SCALE GENOMIC DNA]</scope>
    <source>
        <strain evidence="3 4">CGMCC 4.2026</strain>
    </source>
</reference>
<name>A0A1H8TYL5_9ACTN</name>
<dbReference type="Gene3D" id="3.30.450.20">
    <property type="entry name" value="PAS domain"/>
    <property type="match status" value="1"/>
</dbReference>